<keyword evidence="5" id="KW-1185">Reference proteome</keyword>
<dbReference type="Pfam" id="PF00011">
    <property type="entry name" value="HSP20"/>
    <property type="match status" value="1"/>
</dbReference>
<gene>
    <name evidence="4" type="ORF">AUP74_00272</name>
</gene>
<dbReference type="InterPro" id="IPR031107">
    <property type="entry name" value="Small_HSP"/>
</dbReference>
<dbReference type="Gene3D" id="2.60.40.790">
    <property type="match status" value="1"/>
</dbReference>
<evidence type="ECO:0000256" key="1">
    <source>
        <dbReference type="PROSITE-ProRule" id="PRU00285"/>
    </source>
</evidence>
<dbReference type="EMBL" id="CP014143">
    <property type="protein sequence ID" value="AOS95744.1"/>
    <property type="molecule type" value="Genomic_DNA"/>
</dbReference>
<dbReference type="OrthoDB" id="9792695at2"/>
<organism evidence="4 5">
    <name type="scientific">Microbulbifer aggregans</name>
    <dbReference type="NCBI Taxonomy" id="1769779"/>
    <lineage>
        <taxon>Bacteria</taxon>
        <taxon>Pseudomonadati</taxon>
        <taxon>Pseudomonadota</taxon>
        <taxon>Gammaproteobacteria</taxon>
        <taxon>Cellvibrionales</taxon>
        <taxon>Microbulbiferaceae</taxon>
        <taxon>Microbulbifer</taxon>
    </lineage>
</organism>
<evidence type="ECO:0000259" key="3">
    <source>
        <dbReference type="PROSITE" id="PS01031"/>
    </source>
</evidence>
<comment type="similarity">
    <text evidence="1 2">Belongs to the small heat shock protein (HSP20) family.</text>
</comment>
<proteinExistence type="inferred from homology"/>
<sequence length="142" mass="16193">MSLIPRGSLLDLDNMFEQMLSPSRMSGESKEGFFSPKIDVRETKDSYEISAELPGVSKDDINVTLEDGVLTLEAEVHREEKEEKEGRVIRQERRYGKYMRSFNLGADVSESDIDASFKDGVLTLKAPKREVSQPRTQRIEIH</sequence>
<evidence type="ECO:0000256" key="2">
    <source>
        <dbReference type="RuleBase" id="RU003616"/>
    </source>
</evidence>
<name>A0A1C9W3P2_9GAMM</name>
<dbReference type="STRING" id="1769779.AUP74_00272"/>
<accession>A0A1C9W3P2</accession>
<dbReference type="CDD" id="cd06471">
    <property type="entry name" value="ACD_LpsHSP_like"/>
    <property type="match status" value="1"/>
</dbReference>
<keyword evidence="4" id="KW-0346">Stress response</keyword>
<dbReference type="RefSeq" id="WP_069948628.1">
    <property type="nucleotide sequence ID" value="NZ_CP014143.1"/>
</dbReference>
<dbReference type="PROSITE" id="PS01031">
    <property type="entry name" value="SHSP"/>
    <property type="match status" value="1"/>
</dbReference>
<protein>
    <submittedName>
        <fullName evidence="4">18 kDa heat shock protein</fullName>
    </submittedName>
</protein>
<dbReference type="PANTHER" id="PTHR11527">
    <property type="entry name" value="HEAT-SHOCK PROTEIN 20 FAMILY MEMBER"/>
    <property type="match status" value="1"/>
</dbReference>
<feature type="domain" description="SHSP" evidence="3">
    <location>
        <begin position="29"/>
        <end position="142"/>
    </location>
</feature>
<dbReference type="AlphaFoldDB" id="A0A1C9W3P2"/>
<dbReference type="InterPro" id="IPR008978">
    <property type="entry name" value="HSP20-like_chaperone"/>
</dbReference>
<dbReference type="InterPro" id="IPR002068">
    <property type="entry name" value="A-crystallin/Hsp20_dom"/>
</dbReference>
<evidence type="ECO:0000313" key="4">
    <source>
        <dbReference type="EMBL" id="AOS95744.1"/>
    </source>
</evidence>
<reference evidence="5" key="1">
    <citation type="submission" date="2016-01" db="EMBL/GenBank/DDBJ databases">
        <title>Complete genome sequence of Microbulbifer sp. CCB-MM1, a halophile isolated from Matang Mangrove Forest, Perak.</title>
        <authorList>
            <person name="Moh T.H."/>
            <person name="Dinesh B."/>
            <person name="Lau N.-S."/>
            <person name="Go F."/>
            <person name="Alexander Chong S.-C."/>
        </authorList>
    </citation>
    <scope>NUCLEOTIDE SEQUENCE [LARGE SCALE GENOMIC DNA]</scope>
    <source>
        <strain evidence="5">CCB-MM1</strain>
    </source>
</reference>
<dbReference type="KEGG" id="micc:AUP74_00272"/>
<evidence type="ECO:0000313" key="5">
    <source>
        <dbReference type="Proteomes" id="UP000095672"/>
    </source>
</evidence>
<dbReference type="SUPFAM" id="SSF49764">
    <property type="entry name" value="HSP20-like chaperones"/>
    <property type="match status" value="1"/>
</dbReference>
<dbReference type="Proteomes" id="UP000095672">
    <property type="component" value="Chromosome"/>
</dbReference>